<dbReference type="AlphaFoldDB" id="A0A3B0YQP4"/>
<evidence type="ECO:0000313" key="1">
    <source>
        <dbReference type="EMBL" id="VAW77572.1"/>
    </source>
</evidence>
<reference evidence="1" key="1">
    <citation type="submission" date="2018-06" db="EMBL/GenBank/DDBJ databases">
        <authorList>
            <person name="Zhirakovskaya E."/>
        </authorList>
    </citation>
    <scope>NUCLEOTIDE SEQUENCE</scope>
</reference>
<protein>
    <submittedName>
        <fullName evidence="1">Uncharacterized protein</fullName>
    </submittedName>
</protein>
<gene>
    <name evidence="1" type="ORF">MNBD_GAMMA13-1818</name>
</gene>
<name>A0A3B0YQP4_9ZZZZ</name>
<dbReference type="EMBL" id="UOFK01000122">
    <property type="protein sequence ID" value="VAW77572.1"/>
    <property type="molecule type" value="Genomic_DNA"/>
</dbReference>
<sequence>MLPGIIIIRMTTGAIRLVSGRRPGWDLCIGLMAFHTIHITGMIPRVDRMNMIKTNRAPPVGGMTAITLQAGTKMVTGLTCGYRAVVAS</sequence>
<proteinExistence type="predicted"/>
<accession>A0A3B0YQP4</accession>
<organism evidence="1">
    <name type="scientific">hydrothermal vent metagenome</name>
    <dbReference type="NCBI Taxonomy" id="652676"/>
    <lineage>
        <taxon>unclassified sequences</taxon>
        <taxon>metagenomes</taxon>
        <taxon>ecological metagenomes</taxon>
    </lineage>
</organism>